<dbReference type="InterPro" id="IPR001789">
    <property type="entry name" value="Sig_transdc_resp-reg_receiver"/>
</dbReference>
<dbReference type="SUPFAM" id="SSF52172">
    <property type="entry name" value="CheY-like"/>
    <property type="match status" value="1"/>
</dbReference>
<dbReference type="EMBL" id="BANB01000678">
    <property type="protein sequence ID" value="GAN78194.1"/>
    <property type="molecule type" value="Genomic_DNA"/>
</dbReference>
<reference evidence="4 5" key="1">
    <citation type="submission" date="2012-11" db="EMBL/GenBank/DDBJ databases">
        <title>Whole genome sequence of Acidisphaera rubrifaciens HS-AP3.</title>
        <authorList>
            <person name="Azuma Y."/>
            <person name="Higashiura N."/>
            <person name="Hirakawa H."/>
            <person name="Matsushita K."/>
        </authorList>
    </citation>
    <scope>NUCLEOTIDE SEQUENCE [LARGE SCALE GENOMIC DNA]</scope>
    <source>
        <strain evidence="4 5">HS-AP3</strain>
    </source>
</reference>
<dbReference type="PANTHER" id="PTHR44591:SF3">
    <property type="entry name" value="RESPONSE REGULATORY DOMAIN-CONTAINING PROTEIN"/>
    <property type="match status" value="1"/>
</dbReference>
<dbReference type="InterPro" id="IPR011006">
    <property type="entry name" value="CheY-like_superfamily"/>
</dbReference>
<dbReference type="Proteomes" id="UP000032680">
    <property type="component" value="Unassembled WGS sequence"/>
</dbReference>
<dbReference type="Pfam" id="PF00072">
    <property type="entry name" value="Response_reg"/>
    <property type="match status" value="1"/>
</dbReference>
<feature type="domain" description="Response regulatory" evidence="3">
    <location>
        <begin position="1"/>
        <end position="115"/>
    </location>
</feature>
<evidence type="ECO:0000256" key="2">
    <source>
        <dbReference type="PROSITE-ProRule" id="PRU00169"/>
    </source>
</evidence>
<accession>A0A0D6PBG4</accession>
<keyword evidence="1 2" id="KW-0597">Phosphoprotein</keyword>
<evidence type="ECO:0000256" key="1">
    <source>
        <dbReference type="ARBA" id="ARBA00022553"/>
    </source>
</evidence>
<evidence type="ECO:0000313" key="5">
    <source>
        <dbReference type="Proteomes" id="UP000032680"/>
    </source>
</evidence>
<dbReference type="SMART" id="SM00448">
    <property type="entry name" value="REC"/>
    <property type="match status" value="1"/>
</dbReference>
<dbReference type="OrthoDB" id="8019678at2"/>
<gene>
    <name evidence="4" type="ORF">Asru_0679_01</name>
</gene>
<name>A0A0D6PBG4_9PROT</name>
<feature type="modified residue" description="4-aspartylphosphate" evidence="2">
    <location>
        <position position="53"/>
    </location>
</feature>
<sequence length="117" mass="12109">MLLVDDEPAVLAVIARGLGRRGWHVVAHPSAEAALAEAAGVWPDGRPDAVVTDASLPGLDGVALLRALAARWPGVPCVLLSGYADARLPDRPGRTAFLAKPFALDDLLRALDSVLGG</sequence>
<organism evidence="4 5">
    <name type="scientific">Acidisphaera rubrifaciens HS-AP3</name>
    <dbReference type="NCBI Taxonomy" id="1231350"/>
    <lineage>
        <taxon>Bacteria</taxon>
        <taxon>Pseudomonadati</taxon>
        <taxon>Pseudomonadota</taxon>
        <taxon>Alphaproteobacteria</taxon>
        <taxon>Acetobacterales</taxon>
        <taxon>Acetobacteraceae</taxon>
        <taxon>Acidisphaera</taxon>
    </lineage>
</organism>
<dbReference type="InterPro" id="IPR050595">
    <property type="entry name" value="Bact_response_regulator"/>
</dbReference>
<proteinExistence type="predicted"/>
<dbReference type="PANTHER" id="PTHR44591">
    <property type="entry name" value="STRESS RESPONSE REGULATOR PROTEIN 1"/>
    <property type="match status" value="1"/>
</dbReference>
<comment type="caution">
    <text evidence="4">The sequence shown here is derived from an EMBL/GenBank/DDBJ whole genome shotgun (WGS) entry which is preliminary data.</text>
</comment>
<dbReference type="PROSITE" id="PS50110">
    <property type="entry name" value="RESPONSE_REGULATORY"/>
    <property type="match status" value="1"/>
</dbReference>
<evidence type="ECO:0000313" key="4">
    <source>
        <dbReference type="EMBL" id="GAN78194.1"/>
    </source>
</evidence>
<keyword evidence="5" id="KW-1185">Reference proteome</keyword>
<dbReference type="GO" id="GO:0000160">
    <property type="term" value="P:phosphorelay signal transduction system"/>
    <property type="evidence" value="ECO:0007669"/>
    <property type="project" value="InterPro"/>
</dbReference>
<protein>
    <submittedName>
        <fullName evidence="4">Two component transcriptional regulator</fullName>
    </submittedName>
</protein>
<evidence type="ECO:0000259" key="3">
    <source>
        <dbReference type="PROSITE" id="PS50110"/>
    </source>
</evidence>
<dbReference type="Gene3D" id="3.40.50.2300">
    <property type="match status" value="1"/>
</dbReference>
<dbReference type="AlphaFoldDB" id="A0A0D6PBG4"/>